<dbReference type="Proteomes" id="UP000823775">
    <property type="component" value="Unassembled WGS sequence"/>
</dbReference>
<evidence type="ECO:0000313" key="3">
    <source>
        <dbReference type="Proteomes" id="UP000823775"/>
    </source>
</evidence>
<name>A0ABS8TFJ8_DATST</name>
<keyword evidence="3" id="KW-1185">Reference proteome</keyword>
<evidence type="ECO:0000313" key="2">
    <source>
        <dbReference type="EMBL" id="MCD7470247.1"/>
    </source>
</evidence>
<proteinExistence type="predicted"/>
<evidence type="ECO:0000256" key="1">
    <source>
        <dbReference type="SAM" id="MobiDB-lite"/>
    </source>
</evidence>
<comment type="caution">
    <text evidence="2">The sequence shown here is derived from an EMBL/GenBank/DDBJ whole genome shotgun (WGS) entry which is preliminary data.</text>
</comment>
<organism evidence="2 3">
    <name type="scientific">Datura stramonium</name>
    <name type="common">Jimsonweed</name>
    <name type="synonym">Common thornapple</name>
    <dbReference type="NCBI Taxonomy" id="4076"/>
    <lineage>
        <taxon>Eukaryota</taxon>
        <taxon>Viridiplantae</taxon>
        <taxon>Streptophyta</taxon>
        <taxon>Embryophyta</taxon>
        <taxon>Tracheophyta</taxon>
        <taxon>Spermatophyta</taxon>
        <taxon>Magnoliopsida</taxon>
        <taxon>eudicotyledons</taxon>
        <taxon>Gunneridae</taxon>
        <taxon>Pentapetalae</taxon>
        <taxon>asterids</taxon>
        <taxon>lamiids</taxon>
        <taxon>Solanales</taxon>
        <taxon>Solanaceae</taxon>
        <taxon>Solanoideae</taxon>
        <taxon>Datureae</taxon>
        <taxon>Datura</taxon>
    </lineage>
</organism>
<protein>
    <submittedName>
        <fullName evidence="2">Uncharacterized protein</fullName>
    </submittedName>
</protein>
<accession>A0ABS8TFJ8</accession>
<dbReference type="EMBL" id="JACEIK010001542">
    <property type="protein sequence ID" value="MCD7470247.1"/>
    <property type="molecule type" value="Genomic_DNA"/>
</dbReference>
<feature type="region of interest" description="Disordered" evidence="1">
    <location>
        <begin position="40"/>
        <end position="84"/>
    </location>
</feature>
<gene>
    <name evidence="2" type="ORF">HAX54_009967</name>
</gene>
<reference evidence="2 3" key="1">
    <citation type="journal article" date="2021" name="BMC Genomics">
        <title>Datura genome reveals duplications of psychoactive alkaloid biosynthetic genes and high mutation rate following tissue culture.</title>
        <authorList>
            <person name="Rajewski A."/>
            <person name="Carter-House D."/>
            <person name="Stajich J."/>
            <person name="Litt A."/>
        </authorList>
    </citation>
    <scope>NUCLEOTIDE SEQUENCE [LARGE SCALE GENOMIC DNA]</scope>
    <source>
        <strain evidence="2">AR-01</strain>
    </source>
</reference>
<sequence>MQMLQLRMNGVTEEQLQQLNIDYPLSEHSRSFCRVEPEFKEPLDDDVATDDELTRVDSDIESDDNEQYRRRERRNAPWQAADGRARRAALSYRLAKSNPNSTRN</sequence>